<dbReference type="InterPro" id="IPR012675">
    <property type="entry name" value="Beta-grasp_dom_sf"/>
</dbReference>
<comment type="caution">
    <text evidence="7">The sequence shown here is derived from an EMBL/GenBank/DDBJ whole genome shotgun (WGS) entry which is preliminary data.</text>
</comment>
<dbReference type="Gene3D" id="3.10.20.30">
    <property type="match status" value="1"/>
</dbReference>
<dbReference type="SUPFAM" id="SSF55073">
    <property type="entry name" value="Nucleotide cyclase"/>
    <property type="match status" value="1"/>
</dbReference>
<feature type="domain" description="Guanylate cyclase" evidence="5">
    <location>
        <begin position="368"/>
        <end position="500"/>
    </location>
</feature>
<evidence type="ECO:0000256" key="3">
    <source>
        <dbReference type="ARBA" id="ARBA00023136"/>
    </source>
</evidence>
<dbReference type="GO" id="GO:0035556">
    <property type="term" value="P:intracellular signal transduction"/>
    <property type="evidence" value="ECO:0007669"/>
    <property type="project" value="InterPro"/>
</dbReference>
<feature type="transmembrane region" description="Helical" evidence="4">
    <location>
        <begin position="132"/>
        <end position="152"/>
    </location>
</feature>
<dbReference type="GO" id="GO:0006171">
    <property type="term" value="P:cAMP biosynthetic process"/>
    <property type="evidence" value="ECO:0007669"/>
    <property type="project" value="TreeGrafter"/>
</dbReference>
<dbReference type="AlphaFoldDB" id="A0A7Y0HGK9"/>
<dbReference type="RefSeq" id="WP_169625442.1">
    <property type="nucleotide sequence ID" value="NZ_JABBNT010000003.1"/>
</dbReference>
<dbReference type="PROSITE" id="PS50125">
    <property type="entry name" value="GUANYLATE_CYCLASE_2"/>
    <property type="match status" value="1"/>
</dbReference>
<keyword evidence="4" id="KW-1133">Transmembrane helix</keyword>
<keyword evidence="2" id="KW-1003">Cell membrane</keyword>
<dbReference type="Gene3D" id="3.30.70.1230">
    <property type="entry name" value="Nucleotide cyclase"/>
    <property type="match status" value="1"/>
</dbReference>
<dbReference type="SMART" id="SM00044">
    <property type="entry name" value="CYCc"/>
    <property type="match status" value="1"/>
</dbReference>
<evidence type="ECO:0000259" key="5">
    <source>
        <dbReference type="PROSITE" id="PS50125"/>
    </source>
</evidence>
<reference evidence="7 8" key="1">
    <citation type="submission" date="2020-04" db="EMBL/GenBank/DDBJ databases">
        <title>Rhodospirillaceae bacterium KN72 isolated from deep sea.</title>
        <authorList>
            <person name="Zhang D.-C."/>
        </authorList>
    </citation>
    <scope>NUCLEOTIDE SEQUENCE [LARGE SCALE GENOMIC DNA]</scope>
    <source>
        <strain evidence="7 8">KN72</strain>
    </source>
</reference>
<dbReference type="InterPro" id="IPR001041">
    <property type="entry name" value="2Fe-2S_ferredoxin-type"/>
</dbReference>
<dbReference type="PANTHER" id="PTHR43081">
    <property type="entry name" value="ADENYLATE CYCLASE, TERMINAL-DIFFERENTIATION SPECIFIC-RELATED"/>
    <property type="match status" value="1"/>
</dbReference>
<keyword evidence="3 4" id="KW-0472">Membrane</keyword>
<sequence>MIRRLRLLTGLTLFTYVATHAIALVAGNYSLAAMEGLRHSVSEAWETWLGLFLLYGAFLTHLSLGLYAIYRRRRWRGMARSEALQLITGLSVPVLLALHFVSTRMAEVLYDLEPTYPWIMAIYLKYDTVAGVRQAITLLTVWLHGCLGLYFWLRLKPFWPRWRFVLFAGALLWPTLSLTGFWKAGNEAVANAADPAWVRAVLADVGVLNNDAQSMLLTVENVVILILAGLLIATLIARSVRIQLEKRRGMVRLRYDDGREFTFNQGLSLLEASRDCNHPHAGVCGGRGRCSTCRVRVRKGAELLPPPSPAEVAVLERVRAGPDVRLACQSIPAAGSIEITPLLPHTATARHGHAAASRLAHGREATIAVMFCDLRGFTRVSEDRLPYDTVFLLNRYFDAMGRAIEESGGHLDKFIGDGVMALFGLEDGAEAGCRNALRAAKRMAERLAALNSGLRQDLDQPLRIGIGIHVGPTIVGEMGYGRATQITAIGDTVNTASRLESMTKEFSAQLVVSRAVLETAGQQDFMSEAITEHEAAIRGRQRPLRVLAVADAAALPV</sequence>
<feature type="transmembrane region" description="Helical" evidence="4">
    <location>
        <begin position="47"/>
        <end position="70"/>
    </location>
</feature>
<evidence type="ECO:0000313" key="8">
    <source>
        <dbReference type="Proteomes" id="UP000539372"/>
    </source>
</evidence>
<feature type="transmembrane region" description="Helical" evidence="4">
    <location>
        <begin position="82"/>
        <end position="101"/>
    </location>
</feature>
<dbReference type="PANTHER" id="PTHR43081:SF17">
    <property type="entry name" value="BLL5647 PROTEIN"/>
    <property type="match status" value="1"/>
</dbReference>
<feature type="transmembrane region" description="Helical" evidence="4">
    <location>
        <begin position="222"/>
        <end position="240"/>
    </location>
</feature>
<dbReference type="GO" id="GO:0051536">
    <property type="term" value="F:iron-sulfur cluster binding"/>
    <property type="evidence" value="ECO:0007669"/>
    <property type="project" value="InterPro"/>
</dbReference>
<evidence type="ECO:0000256" key="1">
    <source>
        <dbReference type="ARBA" id="ARBA00004651"/>
    </source>
</evidence>
<dbReference type="GO" id="GO:0005886">
    <property type="term" value="C:plasma membrane"/>
    <property type="evidence" value="ECO:0007669"/>
    <property type="project" value="UniProtKB-SubCell"/>
</dbReference>
<dbReference type="SUPFAM" id="SSF54292">
    <property type="entry name" value="2Fe-2S ferredoxin-like"/>
    <property type="match status" value="1"/>
</dbReference>
<dbReference type="CDD" id="cd07302">
    <property type="entry name" value="CHD"/>
    <property type="match status" value="1"/>
</dbReference>
<dbReference type="InterPro" id="IPR050697">
    <property type="entry name" value="Adenylyl/Guanylyl_Cyclase_3/4"/>
</dbReference>
<dbReference type="GO" id="GO:0004016">
    <property type="term" value="F:adenylate cyclase activity"/>
    <property type="evidence" value="ECO:0007669"/>
    <property type="project" value="UniProtKB-ARBA"/>
</dbReference>
<dbReference type="EMBL" id="JABBNT010000003">
    <property type="protein sequence ID" value="NMM45067.1"/>
    <property type="molecule type" value="Genomic_DNA"/>
</dbReference>
<evidence type="ECO:0000256" key="4">
    <source>
        <dbReference type="SAM" id="Phobius"/>
    </source>
</evidence>
<comment type="subcellular location">
    <subcellularLocation>
        <location evidence="1">Cell membrane</location>
        <topology evidence="1">Multi-pass membrane protein</topology>
    </subcellularLocation>
</comment>
<gene>
    <name evidence="7" type="ORF">HH303_11300</name>
</gene>
<evidence type="ECO:0000313" key="7">
    <source>
        <dbReference type="EMBL" id="NMM45067.1"/>
    </source>
</evidence>
<dbReference type="PROSITE" id="PS51085">
    <property type="entry name" value="2FE2S_FER_2"/>
    <property type="match status" value="1"/>
</dbReference>
<dbReference type="Proteomes" id="UP000539372">
    <property type="component" value="Unassembled WGS sequence"/>
</dbReference>
<organism evidence="7 8">
    <name type="scientific">Pacificispira spongiicola</name>
    <dbReference type="NCBI Taxonomy" id="2729598"/>
    <lineage>
        <taxon>Bacteria</taxon>
        <taxon>Pseudomonadati</taxon>
        <taxon>Pseudomonadota</taxon>
        <taxon>Alphaproteobacteria</taxon>
        <taxon>Rhodospirillales</taxon>
        <taxon>Rhodospirillaceae</taxon>
        <taxon>Pacificispira</taxon>
    </lineage>
</organism>
<dbReference type="InterPro" id="IPR029787">
    <property type="entry name" value="Nucleotide_cyclase"/>
</dbReference>
<name>A0A7Y0HGK9_9PROT</name>
<protein>
    <submittedName>
        <fullName evidence="7">Adenylate/guanylate cyclase domain-containing protein</fullName>
    </submittedName>
</protein>
<dbReference type="InterPro" id="IPR036010">
    <property type="entry name" value="2Fe-2S_ferredoxin-like_sf"/>
</dbReference>
<accession>A0A7Y0HGK9</accession>
<keyword evidence="8" id="KW-1185">Reference proteome</keyword>
<dbReference type="InterPro" id="IPR034804">
    <property type="entry name" value="SQR/QFR_C/D"/>
</dbReference>
<dbReference type="SUPFAM" id="SSF81343">
    <property type="entry name" value="Fumarate reductase respiratory complex transmembrane subunits"/>
    <property type="match status" value="1"/>
</dbReference>
<feature type="domain" description="2Fe-2S ferredoxin-type" evidence="6">
    <location>
        <begin position="249"/>
        <end position="345"/>
    </location>
</feature>
<dbReference type="CDD" id="cd00207">
    <property type="entry name" value="fer2"/>
    <property type="match status" value="1"/>
</dbReference>
<evidence type="ECO:0000256" key="2">
    <source>
        <dbReference type="ARBA" id="ARBA00022475"/>
    </source>
</evidence>
<keyword evidence="4" id="KW-0812">Transmembrane</keyword>
<feature type="transmembrane region" description="Helical" evidence="4">
    <location>
        <begin position="164"/>
        <end position="182"/>
    </location>
</feature>
<dbReference type="Pfam" id="PF00211">
    <property type="entry name" value="Guanylate_cyc"/>
    <property type="match status" value="1"/>
</dbReference>
<evidence type="ECO:0000259" key="6">
    <source>
        <dbReference type="PROSITE" id="PS51085"/>
    </source>
</evidence>
<dbReference type="Pfam" id="PF00111">
    <property type="entry name" value="Fer2"/>
    <property type="match status" value="1"/>
</dbReference>
<dbReference type="InterPro" id="IPR001054">
    <property type="entry name" value="A/G_cyclase"/>
</dbReference>
<proteinExistence type="predicted"/>